<reference evidence="2 3" key="1">
    <citation type="submission" date="2018-12" db="EMBL/GenBank/DDBJ databases">
        <title>Draft genome sequence of Xylaria grammica IHI A82.</title>
        <authorList>
            <person name="Buettner E."/>
            <person name="Kellner H."/>
        </authorList>
    </citation>
    <scope>NUCLEOTIDE SEQUENCE [LARGE SCALE GENOMIC DNA]</scope>
    <source>
        <strain evidence="2 3">IHI A82</strain>
    </source>
</reference>
<feature type="compositionally biased region" description="Polar residues" evidence="1">
    <location>
        <begin position="20"/>
        <end position="31"/>
    </location>
</feature>
<organism evidence="2 3">
    <name type="scientific">Xylaria grammica</name>
    <dbReference type="NCBI Taxonomy" id="363999"/>
    <lineage>
        <taxon>Eukaryota</taxon>
        <taxon>Fungi</taxon>
        <taxon>Dikarya</taxon>
        <taxon>Ascomycota</taxon>
        <taxon>Pezizomycotina</taxon>
        <taxon>Sordariomycetes</taxon>
        <taxon>Xylariomycetidae</taxon>
        <taxon>Xylariales</taxon>
        <taxon>Xylariaceae</taxon>
        <taxon>Xylaria</taxon>
    </lineage>
</organism>
<feature type="compositionally biased region" description="Polar residues" evidence="1">
    <location>
        <begin position="307"/>
        <end position="317"/>
    </location>
</feature>
<dbReference type="Proteomes" id="UP000286045">
    <property type="component" value="Unassembled WGS sequence"/>
</dbReference>
<evidence type="ECO:0000256" key="1">
    <source>
        <dbReference type="SAM" id="MobiDB-lite"/>
    </source>
</evidence>
<comment type="caution">
    <text evidence="2">The sequence shown here is derived from an EMBL/GenBank/DDBJ whole genome shotgun (WGS) entry which is preliminary data.</text>
</comment>
<feature type="region of interest" description="Disordered" evidence="1">
    <location>
        <begin position="1"/>
        <end position="72"/>
    </location>
</feature>
<dbReference type="EMBL" id="RYZI01000868">
    <property type="protein sequence ID" value="RWA03260.1"/>
    <property type="molecule type" value="Genomic_DNA"/>
</dbReference>
<keyword evidence="3" id="KW-1185">Reference proteome</keyword>
<feature type="region of interest" description="Disordered" evidence="1">
    <location>
        <begin position="236"/>
        <end position="329"/>
    </location>
</feature>
<sequence length="453" mass="49528">MFATRDQENLAFSHQHGASIKQQKGQTSRQLGSKAPGTKYSKTPMKVPLKDENDANAMASKSLKGGDKSNAMTPMTQRARAVLGDKTTNAKAKGQQTVNVKSTVREIEKSQVKLQNTVRPRQRDPQTEAHKLQVHVEETNSVSEDEVEYCPPRPQNISYKSNIFPRDATSISPVKPEPTSPGVLNFYFNPAEESGASIRNKRLSGEVRKVAKKGRRKVVAEAEALKWSGNTLEPGFKAAGKAHDSTELSASRKPLSTVRSRNAADVLSMDDDTTASTHRKLTKTSQIKKPVHKKASSFSMPALRTSRPGSAQPSSIPKKSAVELDTTSRTTIGYNKGRATASLLNRTNVSGHVRKHSSSSTSTSAHRVTALRSNTTVSNDSNKAIAPAYYTHNQGSAAVTEDHQGGHSSLHDLFDLRRYGDAYEDDDSQVIKDDGRPVLHDESEDEFVLNFAH</sequence>
<proteinExistence type="predicted"/>
<evidence type="ECO:0000313" key="3">
    <source>
        <dbReference type="Proteomes" id="UP000286045"/>
    </source>
</evidence>
<name>A0A439CMF4_9PEZI</name>
<accession>A0A439CMF4</accession>
<dbReference type="AlphaFoldDB" id="A0A439CMF4"/>
<evidence type="ECO:0000313" key="2">
    <source>
        <dbReference type="EMBL" id="RWA03260.1"/>
    </source>
</evidence>
<feature type="region of interest" description="Disordered" evidence="1">
    <location>
        <begin position="345"/>
        <end position="368"/>
    </location>
</feature>
<gene>
    <name evidence="2" type="ORF">EKO27_g11846</name>
</gene>
<protein>
    <submittedName>
        <fullName evidence="2">Uncharacterized protein</fullName>
    </submittedName>
</protein>